<comment type="pathway">
    <text evidence="10">Lipid metabolism; phospholipid metabolism.</text>
</comment>
<keyword evidence="11" id="KW-0012">Acyltransferase</keyword>
<evidence type="ECO:0000313" key="12">
    <source>
        <dbReference type="Proteomes" id="UP000069771"/>
    </source>
</evidence>
<evidence type="ECO:0000313" key="11">
    <source>
        <dbReference type="EMBL" id="AMK54173.1"/>
    </source>
</evidence>
<protein>
    <recommendedName>
        <fullName evidence="10">Glycerol-3-phosphate acyltransferase</fullName>
    </recommendedName>
    <alternativeName>
        <fullName evidence="10">Acyl-PO4 G3P acyltransferase</fullName>
    </alternativeName>
    <alternativeName>
        <fullName evidence="10">Acyl-phosphate--glycerol-3-phosphate acyltransferase</fullName>
    </alternativeName>
    <alternativeName>
        <fullName evidence="10">G3P acyltransferase</fullName>
        <shortName evidence="10">GPAT</shortName>
        <ecNumber evidence="10">2.3.1.275</ecNumber>
    </alternativeName>
    <alternativeName>
        <fullName evidence="10">Lysophosphatidic acid synthase</fullName>
        <shortName evidence="10">LPA synthase</shortName>
    </alternativeName>
</protein>
<dbReference type="GO" id="GO:0008654">
    <property type="term" value="P:phospholipid biosynthetic process"/>
    <property type="evidence" value="ECO:0007669"/>
    <property type="project" value="UniProtKB-UniRule"/>
</dbReference>
<evidence type="ECO:0000256" key="6">
    <source>
        <dbReference type="ARBA" id="ARBA00023098"/>
    </source>
</evidence>
<comment type="similarity">
    <text evidence="10">Belongs to the PlsY family.</text>
</comment>
<dbReference type="Pfam" id="PF02660">
    <property type="entry name" value="G3P_acyltransf"/>
    <property type="match status" value="1"/>
</dbReference>
<comment type="subcellular location">
    <subcellularLocation>
        <location evidence="10">Cell membrane</location>
        <topology evidence="10">Multi-pass membrane protein</topology>
    </subcellularLocation>
</comment>
<keyword evidence="2 10" id="KW-0444">Lipid biosynthesis</keyword>
<feature type="transmembrane region" description="Helical" evidence="10">
    <location>
        <begin position="76"/>
        <end position="96"/>
    </location>
</feature>
<dbReference type="STRING" id="1702221.AALO17_10390"/>
<gene>
    <name evidence="10" type="primary">plsY</name>
    <name evidence="11" type="ORF">AALO17_10390</name>
</gene>
<keyword evidence="8 10" id="KW-0594">Phospholipid biosynthesis</keyword>
<evidence type="ECO:0000256" key="4">
    <source>
        <dbReference type="ARBA" id="ARBA00022692"/>
    </source>
</evidence>
<dbReference type="EMBL" id="CP011391">
    <property type="protein sequence ID" value="AMK54173.1"/>
    <property type="molecule type" value="Genomic_DNA"/>
</dbReference>
<keyword evidence="5 10" id="KW-1133">Transmembrane helix</keyword>
<evidence type="ECO:0000256" key="10">
    <source>
        <dbReference type="HAMAP-Rule" id="MF_01043"/>
    </source>
</evidence>
<dbReference type="GO" id="GO:0005886">
    <property type="term" value="C:plasma membrane"/>
    <property type="evidence" value="ECO:0007669"/>
    <property type="project" value="UniProtKB-SubCell"/>
</dbReference>
<feature type="transmembrane region" description="Helical" evidence="10">
    <location>
        <begin position="103"/>
        <end position="119"/>
    </location>
</feature>
<keyword evidence="12" id="KW-1185">Reference proteome</keyword>
<name>A0A140DU46_9FIRM</name>
<dbReference type="PANTHER" id="PTHR30309:SF0">
    <property type="entry name" value="GLYCEROL-3-PHOSPHATE ACYLTRANSFERASE-RELATED"/>
    <property type="match status" value="1"/>
</dbReference>
<dbReference type="KEGG" id="fro:AALO17_10390"/>
<dbReference type="SMART" id="SM01207">
    <property type="entry name" value="G3P_acyltransf"/>
    <property type="match status" value="1"/>
</dbReference>
<dbReference type="GeneID" id="78477813"/>
<evidence type="ECO:0000256" key="9">
    <source>
        <dbReference type="ARBA" id="ARBA00023264"/>
    </source>
</evidence>
<comment type="subunit">
    <text evidence="10">Probably interacts with PlsX.</text>
</comment>
<evidence type="ECO:0000256" key="5">
    <source>
        <dbReference type="ARBA" id="ARBA00022989"/>
    </source>
</evidence>
<evidence type="ECO:0000256" key="2">
    <source>
        <dbReference type="ARBA" id="ARBA00022516"/>
    </source>
</evidence>
<feature type="transmembrane region" description="Helical" evidence="10">
    <location>
        <begin position="125"/>
        <end position="157"/>
    </location>
</feature>
<sequence>MYTALCIILGYVLGSIPFALVIGKVFYKTDVRQHGSGNLGGSNTGRVLGSKAGAAVILLDILKVVLAMWIASHVSAAAAIWTGLACCVGHCFPLFAHFRGGKAVATAFGFLVGISAFVFRDPWFFFAPLVMFLIMLWLYKFVSVASIAAILCSSLLITVLCWDMNAQSIMIITASWLMSILVIWRHWANIQRVREGSETAVTWL</sequence>
<dbReference type="OrthoDB" id="9777124at2"/>
<keyword evidence="9 10" id="KW-1208">Phospholipid metabolism</keyword>
<feature type="transmembrane region" description="Helical" evidence="10">
    <location>
        <begin position="48"/>
        <end position="70"/>
    </location>
</feature>
<proteinExistence type="inferred from homology"/>
<accession>A0A140DU46</accession>
<keyword evidence="4 10" id="KW-0812">Transmembrane</keyword>
<dbReference type="PANTHER" id="PTHR30309">
    <property type="entry name" value="INNER MEMBRANE PROTEIN YGIH"/>
    <property type="match status" value="1"/>
</dbReference>
<dbReference type="HAMAP" id="MF_01043">
    <property type="entry name" value="PlsY"/>
    <property type="match status" value="1"/>
</dbReference>
<keyword evidence="7 10" id="KW-0472">Membrane</keyword>
<feature type="transmembrane region" description="Helical" evidence="10">
    <location>
        <begin position="169"/>
        <end position="187"/>
    </location>
</feature>
<dbReference type="AlphaFoldDB" id="A0A140DU46"/>
<dbReference type="PATRIC" id="fig|1702221.3.peg.1003"/>
<comment type="function">
    <text evidence="10">Catalyzes the transfer of an acyl group from acyl-phosphate (acyl-PO(4)) to glycerol-3-phosphate (G3P) to form lysophosphatidic acid (LPA). This enzyme utilizes acyl-phosphate as fatty acyl donor, but not acyl-CoA or acyl-ACP.</text>
</comment>
<dbReference type="EC" id="2.3.1.275" evidence="10"/>
<keyword evidence="3 10" id="KW-0808">Transferase</keyword>
<evidence type="ECO:0000256" key="1">
    <source>
        <dbReference type="ARBA" id="ARBA00022475"/>
    </source>
</evidence>
<feature type="transmembrane region" description="Helical" evidence="10">
    <location>
        <begin position="6"/>
        <end position="27"/>
    </location>
</feature>
<organism evidence="11 12">
    <name type="scientific">Faecalibaculum rodentium</name>
    <dbReference type="NCBI Taxonomy" id="1702221"/>
    <lineage>
        <taxon>Bacteria</taxon>
        <taxon>Bacillati</taxon>
        <taxon>Bacillota</taxon>
        <taxon>Erysipelotrichia</taxon>
        <taxon>Erysipelotrichales</taxon>
        <taxon>Erysipelotrichaceae</taxon>
        <taxon>Faecalibaculum</taxon>
    </lineage>
</organism>
<dbReference type="Proteomes" id="UP000069771">
    <property type="component" value="Chromosome"/>
</dbReference>
<evidence type="ECO:0000256" key="8">
    <source>
        <dbReference type="ARBA" id="ARBA00023209"/>
    </source>
</evidence>
<evidence type="ECO:0000256" key="3">
    <source>
        <dbReference type="ARBA" id="ARBA00022679"/>
    </source>
</evidence>
<evidence type="ECO:0000256" key="7">
    <source>
        <dbReference type="ARBA" id="ARBA00023136"/>
    </source>
</evidence>
<dbReference type="GO" id="GO:0043772">
    <property type="term" value="F:acyl-phosphate glycerol-3-phosphate acyltransferase activity"/>
    <property type="evidence" value="ECO:0007669"/>
    <property type="project" value="UniProtKB-UniRule"/>
</dbReference>
<keyword evidence="6 10" id="KW-0443">Lipid metabolism</keyword>
<dbReference type="RefSeq" id="WP_067560111.1">
    <property type="nucleotide sequence ID" value="NZ_CAJTBG010000013.1"/>
</dbReference>
<dbReference type="UniPathway" id="UPA00085"/>
<comment type="catalytic activity">
    <reaction evidence="10">
        <text>an acyl phosphate + sn-glycerol 3-phosphate = a 1-acyl-sn-glycero-3-phosphate + phosphate</text>
        <dbReference type="Rhea" id="RHEA:34075"/>
        <dbReference type="ChEBI" id="CHEBI:43474"/>
        <dbReference type="ChEBI" id="CHEBI:57597"/>
        <dbReference type="ChEBI" id="CHEBI:57970"/>
        <dbReference type="ChEBI" id="CHEBI:59918"/>
        <dbReference type="EC" id="2.3.1.275"/>
    </reaction>
</comment>
<reference evidence="11 12" key="1">
    <citation type="journal article" date="2016" name="Gut Pathog.">
        <title>Whole genome sequencing of "Faecalibaculum rodentium" ALO17, isolated from C57BL/6J laboratory mouse feces.</title>
        <authorList>
            <person name="Lim S."/>
            <person name="Chang D.H."/>
            <person name="Ahn S."/>
            <person name="Kim B.C."/>
        </authorList>
    </citation>
    <scope>NUCLEOTIDE SEQUENCE [LARGE SCALE GENOMIC DNA]</scope>
    <source>
        <strain evidence="11 12">Alo17</strain>
    </source>
</reference>
<dbReference type="NCBIfam" id="TIGR00023">
    <property type="entry name" value="glycerol-3-phosphate 1-O-acyltransferase PlsY"/>
    <property type="match status" value="1"/>
</dbReference>
<keyword evidence="1 10" id="KW-1003">Cell membrane</keyword>
<dbReference type="InterPro" id="IPR003811">
    <property type="entry name" value="G3P_acylTferase_PlsY"/>
</dbReference>